<accession>A0A840PBR1</accession>
<dbReference type="EMBL" id="JACHGN010000008">
    <property type="protein sequence ID" value="MBB5134617.1"/>
    <property type="molecule type" value="Genomic_DNA"/>
</dbReference>
<proteinExistence type="predicted"/>
<sequence length="142" mass="15228">MQQRRGRRGIHAIGPGKRAEVCLAPSQVWRDGEPYLVVGTPGSHGILQTTPQLIVNVVDHGLDIQEAIEAPRIRIGRGTLLGLESRFSPATVAALGDRGHRVHDLGAWSRVVGGAHGVLFDPGTSTMWGGADPRRDGYALAW</sequence>
<dbReference type="PANTHER" id="PTHR43881">
    <property type="entry name" value="GAMMA-GLUTAMYLTRANSPEPTIDASE (AFU_ORTHOLOGUE AFUA_4G13580)"/>
    <property type="match status" value="1"/>
</dbReference>
<organism evidence="1 2">
    <name type="scientific">Thermocatellispora tengchongensis</name>
    <dbReference type="NCBI Taxonomy" id="1073253"/>
    <lineage>
        <taxon>Bacteria</taxon>
        <taxon>Bacillati</taxon>
        <taxon>Actinomycetota</taxon>
        <taxon>Actinomycetes</taxon>
        <taxon>Streptosporangiales</taxon>
        <taxon>Streptosporangiaceae</taxon>
        <taxon>Thermocatellispora</taxon>
    </lineage>
</organism>
<reference evidence="1 2" key="1">
    <citation type="submission" date="2020-08" db="EMBL/GenBank/DDBJ databases">
        <title>Genomic Encyclopedia of Type Strains, Phase IV (KMG-IV): sequencing the most valuable type-strain genomes for metagenomic binning, comparative biology and taxonomic classification.</title>
        <authorList>
            <person name="Goeker M."/>
        </authorList>
    </citation>
    <scope>NUCLEOTIDE SEQUENCE [LARGE SCALE GENOMIC DNA]</scope>
    <source>
        <strain evidence="1 2">DSM 45615</strain>
    </source>
</reference>
<dbReference type="Proteomes" id="UP000578449">
    <property type="component" value="Unassembled WGS sequence"/>
</dbReference>
<dbReference type="InterPro" id="IPR029055">
    <property type="entry name" value="Ntn_hydrolases_N"/>
</dbReference>
<dbReference type="InterPro" id="IPR052896">
    <property type="entry name" value="GGT-like_enzyme"/>
</dbReference>
<gene>
    <name evidence="1" type="ORF">HNP84_004349</name>
</gene>
<keyword evidence="2" id="KW-1185">Reference proteome</keyword>
<evidence type="ECO:0000313" key="2">
    <source>
        <dbReference type="Proteomes" id="UP000578449"/>
    </source>
</evidence>
<dbReference type="PANTHER" id="PTHR43881:SF1">
    <property type="entry name" value="GAMMA-GLUTAMYLTRANSPEPTIDASE (AFU_ORTHOLOGUE AFUA_4G13580)"/>
    <property type="match status" value="1"/>
</dbReference>
<comment type="caution">
    <text evidence="1">The sequence shown here is derived from an EMBL/GenBank/DDBJ whole genome shotgun (WGS) entry which is preliminary data.</text>
</comment>
<dbReference type="AlphaFoldDB" id="A0A840PBR1"/>
<dbReference type="Pfam" id="PF01019">
    <property type="entry name" value="G_glu_transpept"/>
    <property type="match status" value="1"/>
</dbReference>
<name>A0A840PBR1_9ACTN</name>
<dbReference type="RefSeq" id="WP_312925379.1">
    <property type="nucleotide sequence ID" value="NZ_BAABIX010000007.1"/>
</dbReference>
<evidence type="ECO:0000313" key="1">
    <source>
        <dbReference type="EMBL" id="MBB5134617.1"/>
    </source>
</evidence>
<dbReference type="InterPro" id="IPR043137">
    <property type="entry name" value="GGT_ssub_C"/>
</dbReference>
<dbReference type="SUPFAM" id="SSF56235">
    <property type="entry name" value="N-terminal nucleophile aminohydrolases (Ntn hydrolases)"/>
    <property type="match status" value="1"/>
</dbReference>
<protein>
    <submittedName>
        <fullName evidence="1">Gamma-glutamyltranspeptidase</fullName>
    </submittedName>
</protein>
<dbReference type="Gene3D" id="3.60.20.40">
    <property type="match status" value="1"/>
</dbReference>